<organism evidence="3 4">
    <name type="scientific">Trichodelitschia bisporula</name>
    <dbReference type="NCBI Taxonomy" id="703511"/>
    <lineage>
        <taxon>Eukaryota</taxon>
        <taxon>Fungi</taxon>
        <taxon>Dikarya</taxon>
        <taxon>Ascomycota</taxon>
        <taxon>Pezizomycotina</taxon>
        <taxon>Dothideomycetes</taxon>
        <taxon>Dothideomycetes incertae sedis</taxon>
        <taxon>Phaeotrichales</taxon>
        <taxon>Phaeotrichaceae</taxon>
        <taxon>Trichodelitschia</taxon>
    </lineage>
</organism>
<feature type="transmembrane region" description="Helical" evidence="2">
    <location>
        <begin position="90"/>
        <end position="107"/>
    </location>
</feature>
<reference evidence="3" key="1">
    <citation type="journal article" date="2020" name="Stud. Mycol.">
        <title>101 Dothideomycetes genomes: a test case for predicting lifestyles and emergence of pathogens.</title>
        <authorList>
            <person name="Haridas S."/>
            <person name="Albert R."/>
            <person name="Binder M."/>
            <person name="Bloem J."/>
            <person name="Labutti K."/>
            <person name="Salamov A."/>
            <person name="Andreopoulos B."/>
            <person name="Baker S."/>
            <person name="Barry K."/>
            <person name="Bills G."/>
            <person name="Bluhm B."/>
            <person name="Cannon C."/>
            <person name="Castanera R."/>
            <person name="Culley D."/>
            <person name="Daum C."/>
            <person name="Ezra D."/>
            <person name="Gonzalez J."/>
            <person name="Henrissat B."/>
            <person name="Kuo A."/>
            <person name="Liang C."/>
            <person name="Lipzen A."/>
            <person name="Lutzoni F."/>
            <person name="Magnuson J."/>
            <person name="Mondo S."/>
            <person name="Nolan M."/>
            <person name="Ohm R."/>
            <person name="Pangilinan J."/>
            <person name="Park H.-J."/>
            <person name="Ramirez L."/>
            <person name="Alfaro M."/>
            <person name="Sun H."/>
            <person name="Tritt A."/>
            <person name="Yoshinaga Y."/>
            <person name="Zwiers L.-H."/>
            <person name="Turgeon B."/>
            <person name="Goodwin S."/>
            <person name="Spatafora J."/>
            <person name="Crous P."/>
            <person name="Grigoriev I."/>
        </authorList>
    </citation>
    <scope>NUCLEOTIDE SEQUENCE</scope>
    <source>
        <strain evidence="3">CBS 262.69</strain>
    </source>
</reference>
<accession>A0A6G1HNR0</accession>
<dbReference type="Proteomes" id="UP000799640">
    <property type="component" value="Unassembled WGS sequence"/>
</dbReference>
<dbReference type="EMBL" id="ML996703">
    <property type="protein sequence ID" value="KAF2397541.1"/>
    <property type="molecule type" value="Genomic_DNA"/>
</dbReference>
<keyword evidence="4" id="KW-1185">Reference proteome</keyword>
<feature type="region of interest" description="Disordered" evidence="1">
    <location>
        <begin position="1"/>
        <end position="22"/>
    </location>
</feature>
<proteinExistence type="predicted"/>
<keyword evidence="2" id="KW-1133">Transmembrane helix</keyword>
<gene>
    <name evidence="3" type="ORF">EJ06DRAFT_154435</name>
</gene>
<keyword evidence="2" id="KW-0472">Membrane</keyword>
<name>A0A6G1HNR0_9PEZI</name>
<feature type="region of interest" description="Disordered" evidence="1">
    <location>
        <begin position="115"/>
        <end position="135"/>
    </location>
</feature>
<evidence type="ECO:0000313" key="3">
    <source>
        <dbReference type="EMBL" id="KAF2397541.1"/>
    </source>
</evidence>
<evidence type="ECO:0000313" key="4">
    <source>
        <dbReference type="Proteomes" id="UP000799640"/>
    </source>
</evidence>
<protein>
    <submittedName>
        <fullName evidence="3">Uncharacterized protein</fullName>
    </submittedName>
</protein>
<sequence>MSTTRKAQAERHHTRKRMSCGTSQRCSKDSCGAHAFGQTNERWCQQIALPPVTNAFSDGITEIRILRRILSSTAPLPATETMVLNTYRSILLPVITSIIIITAFNALTKTFGPPIPTEARVRSPDASGSSLGSGRRCICSTRQAVP</sequence>
<evidence type="ECO:0000256" key="2">
    <source>
        <dbReference type="SAM" id="Phobius"/>
    </source>
</evidence>
<keyword evidence="2" id="KW-0812">Transmembrane</keyword>
<evidence type="ECO:0000256" key="1">
    <source>
        <dbReference type="SAM" id="MobiDB-lite"/>
    </source>
</evidence>
<dbReference type="AlphaFoldDB" id="A0A6G1HNR0"/>